<comment type="similarity">
    <text evidence="1 6">Belongs to the bacterial solute-binding protein 3 family.</text>
</comment>
<feature type="domain" description="Solute-binding protein family 3/N-terminal" evidence="9">
    <location>
        <begin position="59"/>
        <end position="279"/>
    </location>
</feature>
<gene>
    <name evidence="11" type="ORF">KHB02_015760</name>
    <name evidence="10" type="ORF">KHB02_43715</name>
</gene>
<feature type="region of interest" description="Disordered" evidence="7">
    <location>
        <begin position="25"/>
        <end position="51"/>
    </location>
</feature>
<evidence type="ECO:0000313" key="12">
    <source>
        <dbReference type="Proteomes" id="UP000677265"/>
    </source>
</evidence>
<evidence type="ECO:0000313" key="10">
    <source>
        <dbReference type="EMBL" id="MBS4188291.1"/>
    </source>
</evidence>
<dbReference type="InterPro" id="IPR051455">
    <property type="entry name" value="Bact_solute-bind_prot3"/>
</dbReference>
<evidence type="ECO:0000256" key="5">
    <source>
        <dbReference type="ARBA" id="ARBA00023288"/>
    </source>
</evidence>
<dbReference type="PROSITE" id="PS51257">
    <property type="entry name" value="PROKAR_LIPOPROTEIN"/>
    <property type="match status" value="1"/>
</dbReference>
<reference evidence="10" key="1">
    <citation type="submission" date="2021-05" db="EMBL/GenBank/DDBJ databases">
        <title>Novel Bacillus species.</title>
        <authorList>
            <person name="Liu G."/>
        </authorList>
    </citation>
    <scope>NUCLEOTIDE SEQUENCE</scope>
    <source>
        <strain evidence="10 12">FJAT-50051</strain>
    </source>
</reference>
<evidence type="ECO:0000256" key="1">
    <source>
        <dbReference type="ARBA" id="ARBA00010333"/>
    </source>
</evidence>
<evidence type="ECO:0000256" key="8">
    <source>
        <dbReference type="SAM" id="SignalP"/>
    </source>
</evidence>
<dbReference type="PROSITE" id="PS01039">
    <property type="entry name" value="SBP_BACTERIAL_3"/>
    <property type="match status" value="1"/>
</dbReference>
<dbReference type="InterPro" id="IPR001638">
    <property type="entry name" value="Solute-binding_3/MltF_N"/>
</dbReference>
<dbReference type="EMBL" id="JAGYPE020000028">
    <property type="protein sequence ID" value="MCH6266978.1"/>
    <property type="molecule type" value="Genomic_DNA"/>
</dbReference>
<dbReference type="Gene3D" id="3.40.190.10">
    <property type="entry name" value="Periplasmic binding protein-like II"/>
    <property type="match status" value="2"/>
</dbReference>
<dbReference type="GO" id="GO:0005576">
    <property type="term" value="C:extracellular region"/>
    <property type="evidence" value="ECO:0007669"/>
    <property type="project" value="TreeGrafter"/>
</dbReference>
<dbReference type="Pfam" id="PF00497">
    <property type="entry name" value="SBP_bac_3"/>
    <property type="match status" value="1"/>
</dbReference>
<keyword evidence="2" id="KW-0813">Transport</keyword>
<dbReference type="RefSeq" id="WP_213148074.1">
    <property type="nucleotide sequence ID" value="NZ_JAGYPE020000028.1"/>
</dbReference>
<keyword evidence="3 8" id="KW-0732">Signal</keyword>
<dbReference type="EMBL" id="JAGYPE010000010">
    <property type="protein sequence ID" value="MBS4188291.1"/>
    <property type="molecule type" value="Genomic_DNA"/>
</dbReference>
<name>A0A942TB84_9BACI</name>
<organism evidence="10">
    <name type="scientific">Neobacillus citreus</name>
    <dbReference type="NCBI Taxonomy" id="2833578"/>
    <lineage>
        <taxon>Bacteria</taxon>
        <taxon>Bacillati</taxon>
        <taxon>Bacillota</taxon>
        <taxon>Bacilli</taxon>
        <taxon>Bacillales</taxon>
        <taxon>Bacillaceae</taxon>
        <taxon>Neobacillus</taxon>
    </lineage>
</organism>
<feature type="signal peptide" evidence="8">
    <location>
        <begin position="1"/>
        <end position="23"/>
    </location>
</feature>
<evidence type="ECO:0000256" key="2">
    <source>
        <dbReference type="ARBA" id="ARBA00022448"/>
    </source>
</evidence>
<dbReference type="InterPro" id="IPR018313">
    <property type="entry name" value="SBP_3_CS"/>
</dbReference>
<dbReference type="SUPFAM" id="SSF53850">
    <property type="entry name" value="Periplasmic binding protein-like II"/>
    <property type="match status" value="1"/>
</dbReference>
<evidence type="ECO:0000256" key="4">
    <source>
        <dbReference type="ARBA" id="ARBA00023139"/>
    </source>
</evidence>
<dbReference type="AlphaFoldDB" id="A0A942TB84"/>
<feature type="compositionally biased region" description="Low complexity" evidence="7">
    <location>
        <begin position="25"/>
        <end position="37"/>
    </location>
</feature>
<dbReference type="GO" id="GO:0030288">
    <property type="term" value="C:outer membrane-bounded periplasmic space"/>
    <property type="evidence" value="ECO:0007669"/>
    <property type="project" value="TreeGrafter"/>
</dbReference>
<dbReference type="SMART" id="SM00062">
    <property type="entry name" value="PBPb"/>
    <property type="match status" value="1"/>
</dbReference>
<evidence type="ECO:0000256" key="3">
    <source>
        <dbReference type="ARBA" id="ARBA00022729"/>
    </source>
</evidence>
<dbReference type="GO" id="GO:0006865">
    <property type="term" value="P:amino acid transport"/>
    <property type="evidence" value="ECO:0007669"/>
    <property type="project" value="TreeGrafter"/>
</dbReference>
<feature type="chain" id="PRO_5044697326" evidence="8">
    <location>
        <begin position="24"/>
        <end position="290"/>
    </location>
</feature>
<accession>A0A942TB84</accession>
<keyword evidence="4" id="KW-0564">Palmitate</keyword>
<dbReference type="PANTHER" id="PTHR30085:SF6">
    <property type="entry name" value="ABC TRANSPORTER GLUTAMINE-BINDING PROTEIN GLNH"/>
    <property type="match status" value="1"/>
</dbReference>
<sequence>MRKKFFVLNLIVIFVLLVLTACGSNSESTSSNSSDKSSAADRKDSNLPALPDDIKKKGKLVIGVKVDFPPFGSMDASGKNVGYDIDFAKKLAEFAFGDANAVEFVPVTSDNRIPFLNSKKVDLLIASLAATEERKKVVDFTDPYFGTSNLTLVKKDSNIKELKDLEGKTVITLKGSTEALALQKAVPSAQQLQLTTLAEQLQALKDDRGVAMVKDESVLYKIVDQDSSYKIVGEPFEPMAIAAAVRKGDTEYLNWLNAAIKEVSSQDLFYKWFKNWFPEFKNTPQLLPRP</sequence>
<evidence type="ECO:0000256" key="7">
    <source>
        <dbReference type="SAM" id="MobiDB-lite"/>
    </source>
</evidence>
<keyword evidence="5" id="KW-0449">Lipoprotein</keyword>
<dbReference type="CDD" id="cd01000">
    <property type="entry name" value="PBP2_Cys_DEBP_like"/>
    <property type="match status" value="1"/>
</dbReference>
<evidence type="ECO:0000313" key="11">
    <source>
        <dbReference type="EMBL" id="MCH6266978.1"/>
    </source>
</evidence>
<evidence type="ECO:0000256" key="6">
    <source>
        <dbReference type="RuleBase" id="RU003744"/>
    </source>
</evidence>
<comment type="caution">
    <text evidence="10">The sequence shown here is derived from an EMBL/GenBank/DDBJ whole genome shotgun (WGS) entry which is preliminary data.</text>
</comment>
<protein>
    <submittedName>
        <fullName evidence="10">Transporter substrate-binding domain-containing protein</fullName>
    </submittedName>
</protein>
<dbReference type="Proteomes" id="UP000677265">
    <property type="component" value="Unassembled WGS sequence"/>
</dbReference>
<proteinExistence type="inferred from homology"/>
<dbReference type="PANTHER" id="PTHR30085">
    <property type="entry name" value="AMINO ACID ABC TRANSPORTER PERMEASE"/>
    <property type="match status" value="1"/>
</dbReference>
<keyword evidence="12" id="KW-1185">Reference proteome</keyword>
<evidence type="ECO:0000259" key="9">
    <source>
        <dbReference type="SMART" id="SM00062"/>
    </source>
</evidence>